<evidence type="ECO:0000256" key="1">
    <source>
        <dbReference type="SAM" id="MobiDB-lite"/>
    </source>
</evidence>
<protein>
    <recommendedName>
        <fullName evidence="5">Tetratricopeptide repeat protein</fullName>
    </recommendedName>
</protein>
<dbReference type="EMBL" id="JARRAF010000007">
    <property type="protein sequence ID" value="MDK2124040.1"/>
    <property type="molecule type" value="Genomic_DNA"/>
</dbReference>
<keyword evidence="4" id="KW-1185">Reference proteome</keyword>
<evidence type="ECO:0000313" key="4">
    <source>
        <dbReference type="Proteomes" id="UP001172778"/>
    </source>
</evidence>
<dbReference type="Proteomes" id="UP001172778">
    <property type="component" value="Unassembled WGS sequence"/>
</dbReference>
<dbReference type="RefSeq" id="WP_284100343.1">
    <property type="nucleotide sequence ID" value="NZ_JARRAF010000007.1"/>
</dbReference>
<name>A0ABT7DVE6_9NEIS</name>
<feature type="signal peptide" evidence="2">
    <location>
        <begin position="1"/>
        <end position="18"/>
    </location>
</feature>
<proteinExistence type="predicted"/>
<sequence>MQFLLTLIFYLVAGACLASPEDLVQTHQIAKEVSLRLALSRIERLQPKLTSDTEWADWEALRWQALRELKQPEMLLERLQAQEAMKVEDASQALSWTYLAHTFNEKKQHPISQLAGLNAIWTTAVDPQALSSLRLQIVEAQLAQRMGDEAYRSMLRYQQDKVSLNKDEAANFAVGLFTIGQDKLAATWLDLLDPKHPVFYLVEHRLSRISGLTFTQYLTSLPADRLLQYLPLIKQQAAKAQDTRLNLWLDERFPNSTPNTKDLWSSYRQVALSLGNEAQLLTGDDAAWSALYKQWEKKDALTARAILAHQSITASTDAMRQQSAVRLLQQLVELGLTDAAFSLFGEGSQYKVQEDTQLRYQLGMLAASRKLYLLAHDYWQDLSLPAEESNMSLWSIRQAEVLLRAGKVENTGALIRQIIKDETPIPAEQVPQALEVARLAGDSGHQELALELLGNLARRTAGDFKAKVAMVQGRLLLAKQQFVAAADAFASALLLSKDVDLKRNAQSLAETCFQIIGWPDQPYTTKSHTRTEKPTDAPSRNDITKRAKPN</sequence>
<feature type="region of interest" description="Disordered" evidence="1">
    <location>
        <begin position="523"/>
        <end position="550"/>
    </location>
</feature>
<evidence type="ECO:0000313" key="3">
    <source>
        <dbReference type="EMBL" id="MDK2124040.1"/>
    </source>
</evidence>
<organism evidence="3 4">
    <name type="scientific">Parachitinimonas caeni</name>
    <dbReference type="NCBI Taxonomy" id="3031301"/>
    <lineage>
        <taxon>Bacteria</taxon>
        <taxon>Pseudomonadati</taxon>
        <taxon>Pseudomonadota</taxon>
        <taxon>Betaproteobacteria</taxon>
        <taxon>Neisseriales</taxon>
        <taxon>Chitinibacteraceae</taxon>
        <taxon>Parachitinimonas</taxon>
    </lineage>
</organism>
<accession>A0ABT7DVE6</accession>
<feature type="chain" id="PRO_5046589532" description="Tetratricopeptide repeat protein" evidence="2">
    <location>
        <begin position="19"/>
        <end position="550"/>
    </location>
</feature>
<reference evidence="3" key="1">
    <citation type="submission" date="2023-03" db="EMBL/GenBank/DDBJ databases">
        <title>Chitinimonas shenzhenensis gen. nov., sp. nov., a novel member of family Burkholderiaceae isolated from activated sludge collected in Shen Zhen, China.</title>
        <authorList>
            <person name="Wang X."/>
        </authorList>
    </citation>
    <scope>NUCLEOTIDE SEQUENCE</scope>
    <source>
        <strain evidence="3">DQS-5</strain>
    </source>
</reference>
<evidence type="ECO:0000256" key="2">
    <source>
        <dbReference type="SAM" id="SignalP"/>
    </source>
</evidence>
<gene>
    <name evidence="3" type="ORF">PZA18_08275</name>
</gene>
<evidence type="ECO:0008006" key="5">
    <source>
        <dbReference type="Google" id="ProtNLM"/>
    </source>
</evidence>
<keyword evidence="2" id="KW-0732">Signal</keyword>
<comment type="caution">
    <text evidence="3">The sequence shown here is derived from an EMBL/GenBank/DDBJ whole genome shotgun (WGS) entry which is preliminary data.</text>
</comment>